<dbReference type="PANTHER" id="PTHR43101:SF1">
    <property type="entry name" value="BETA-FRUCTOSIDASE"/>
    <property type="match status" value="1"/>
</dbReference>
<sequence>MLRLDDLWVWDSWVADDGDLYHLFFLQAPRALGDPGKRHTAATVGHATSPDLVTWTYLGKCFGPDRSGAQRFDDLAIWTGSVVRDGERWRMFYTAVSTAGHHIYDQRVGSAVSDDLHHWERGGPGPVVRVDGRWYKNLANTPAPTEGPDLEGSSETWRDPLVFADPEGDGWHMFVSARARDAARNDDGVVAHATSPDLEQWTLGPPLCEPGAGFGQLEVLQNKQIDGRWVLVFTCHPQEMTAERKARTGDYCTWSVPGAGPLGPWDLDAARPFTTEPDLFAAPLVQLRDGSWVIVGFRNVEPKGLDGFHIIDPIPVTLDDEGYLVAR</sequence>
<evidence type="ECO:0000259" key="4">
    <source>
        <dbReference type="Pfam" id="PF00251"/>
    </source>
</evidence>
<dbReference type="Gene3D" id="2.115.10.20">
    <property type="entry name" value="Glycosyl hydrolase domain, family 43"/>
    <property type="match status" value="1"/>
</dbReference>
<evidence type="ECO:0000313" key="5">
    <source>
        <dbReference type="EMBL" id="SDP72816.1"/>
    </source>
</evidence>
<keyword evidence="6" id="KW-1185">Reference proteome</keyword>
<dbReference type="RefSeq" id="WP_091788734.1">
    <property type="nucleotide sequence ID" value="NZ_LT629711.1"/>
</dbReference>
<evidence type="ECO:0000256" key="2">
    <source>
        <dbReference type="ARBA" id="ARBA00022801"/>
    </source>
</evidence>
<dbReference type="InterPro" id="IPR051214">
    <property type="entry name" value="GH32_Enzymes"/>
</dbReference>
<proteinExistence type="inferred from homology"/>
<dbReference type="STRING" id="443156.SAMN04489867_3641"/>
<dbReference type="EMBL" id="LT629711">
    <property type="protein sequence ID" value="SDP72816.1"/>
    <property type="molecule type" value="Genomic_DNA"/>
</dbReference>
<feature type="domain" description="Glycosyl hydrolase family 32 N-terminal" evidence="4">
    <location>
        <begin position="19"/>
        <end position="243"/>
    </location>
</feature>
<gene>
    <name evidence="5" type="ORF">SAMN04489867_3641</name>
</gene>
<protein>
    <submittedName>
        <fullName evidence="5">Beta-fructofuranosidase</fullName>
    </submittedName>
</protein>
<dbReference type="AlphaFoldDB" id="A0A1H0V415"/>
<dbReference type="CDD" id="cd18609">
    <property type="entry name" value="GH32-like"/>
    <property type="match status" value="1"/>
</dbReference>
<dbReference type="InterPro" id="IPR013148">
    <property type="entry name" value="Glyco_hydro_32_N"/>
</dbReference>
<organism evidence="5 6">
    <name type="scientific">Pedococcus dokdonensis</name>
    <dbReference type="NCBI Taxonomy" id="443156"/>
    <lineage>
        <taxon>Bacteria</taxon>
        <taxon>Bacillati</taxon>
        <taxon>Actinomycetota</taxon>
        <taxon>Actinomycetes</taxon>
        <taxon>Micrococcales</taxon>
        <taxon>Intrasporangiaceae</taxon>
        <taxon>Pedococcus</taxon>
    </lineage>
</organism>
<reference evidence="6" key="1">
    <citation type="submission" date="2016-10" db="EMBL/GenBank/DDBJ databases">
        <authorList>
            <person name="Varghese N."/>
            <person name="Submissions S."/>
        </authorList>
    </citation>
    <scope>NUCLEOTIDE SEQUENCE [LARGE SCALE GENOMIC DNA]</scope>
    <source>
        <strain evidence="6">DSM 22329</strain>
    </source>
</reference>
<evidence type="ECO:0000256" key="1">
    <source>
        <dbReference type="ARBA" id="ARBA00009902"/>
    </source>
</evidence>
<name>A0A1H0V415_9MICO</name>
<dbReference type="PANTHER" id="PTHR43101">
    <property type="entry name" value="BETA-FRUCTOSIDASE"/>
    <property type="match status" value="1"/>
</dbReference>
<comment type="similarity">
    <text evidence="1">Belongs to the glycosyl hydrolase 32 family.</text>
</comment>
<evidence type="ECO:0000256" key="3">
    <source>
        <dbReference type="ARBA" id="ARBA00023295"/>
    </source>
</evidence>
<evidence type="ECO:0000313" key="6">
    <source>
        <dbReference type="Proteomes" id="UP000199077"/>
    </source>
</evidence>
<keyword evidence="3" id="KW-0326">Glycosidase</keyword>
<dbReference type="OrthoDB" id="9776657at2"/>
<dbReference type="Proteomes" id="UP000199077">
    <property type="component" value="Chromosome I"/>
</dbReference>
<accession>A0A1H0V415</accession>
<dbReference type="SUPFAM" id="SSF75005">
    <property type="entry name" value="Arabinanase/levansucrase/invertase"/>
    <property type="match status" value="1"/>
</dbReference>
<dbReference type="GO" id="GO:0016798">
    <property type="term" value="F:hydrolase activity, acting on glycosyl bonds"/>
    <property type="evidence" value="ECO:0007669"/>
    <property type="project" value="UniProtKB-KW"/>
</dbReference>
<dbReference type="Pfam" id="PF00251">
    <property type="entry name" value="Glyco_hydro_32N"/>
    <property type="match status" value="1"/>
</dbReference>
<keyword evidence="2" id="KW-0378">Hydrolase</keyword>
<dbReference type="InterPro" id="IPR023296">
    <property type="entry name" value="Glyco_hydro_beta-prop_sf"/>
</dbReference>